<gene>
    <name evidence="2" type="ORF">AT9943_LOCUS7211</name>
</gene>
<name>A0A7G2EB36_ARATH</name>
<feature type="region of interest" description="Disordered" evidence="1">
    <location>
        <begin position="100"/>
        <end position="121"/>
    </location>
</feature>
<evidence type="ECO:0000313" key="3">
    <source>
        <dbReference type="Proteomes" id="UP000516314"/>
    </source>
</evidence>
<reference evidence="2 3" key="1">
    <citation type="submission" date="2020-09" db="EMBL/GenBank/DDBJ databases">
        <authorList>
            <person name="Ashkenazy H."/>
        </authorList>
    </citation>
    <scope>NUCLEOTIDE SEQUENCE [LARGE SCALE GENOMIC DNA]</scope>
    <source>
        <strain evidence="3">cv. Cdm-0</strain>
    </source>
</reference>
<sequence>MEKVMNSKAMIEAIGEPIEKGPWYNASLAVSHQRHSVSCSFPVIGPQGTGILHLKAVRNGEDSMFGFLQQRDWDILLMDALVHVPSNEGPQQTLRINVTDIVDPSPGTHDKPLEPLEPEKS</sequence>
<evidence type="ECO:0000313" key="2">
    <source>
        <dbReference type="EMBL" id="CAD5319009.1"/>
    </source>
</evidence>
<evidence type="ECO:0000256" key="1">
    <source>
        <dbReference type="SAM" id="MobiDB-lite"/>
    </source>
</evidence>
<dbReference type="Pfam" id="PF08695">
    <property type="entry name" value="Coa1"/>
    <property type="match status" value="1"/>
</dbReference>
<dbReference type="InterPro" id="IPR014807">
    <property type="entry name" value="Coa1"/>
</dbReference>
<dbReference type="PANTHER" id="PTHR35114:SF1">
    <property type="entry name" value="CYTOCHROME OXIDASE COMPLEX ASSEMBLY PROTEIN"/>
    <property type="match status" value="1"/>
</dbReference>
<dbReference type="Proteomes" id="UP000516314">
    <property type="component" value="Chromosome 2"/>
</dbReference>
<dbReference type="AlphaFoldDB" id="A0A7G2EB36"/>
<dbReference type="EMBL" id="LR881467">
    <property type="protein sequence ID" value="CAD5319009.1"/>
    <property type="molecule type" value="Genomic_DNA"/>
</dbReference>
<organism evidence="2 3">
    <name type="scientific">Arabidopsis thaliana</name>
    <name type="common">Mouse-ear cress</name>
    <dbReference type="NCBI Taxonomy" id="3702"/>
    <lineage>
        <taxon>Eukaryota</taxon>
        <taxon>Viridiplantae</taxon>
        <taxon>Streptophyta</taxon>
        <taxon>Embryophyta</taxon>
        <taxon>Tracheophyta</taxon>
        <taxon>Spermatophyta</taxon>
        <taxon>Magnoliopsida</taxon>
        <taxon>eudicotyledons</taxon>
        <taxon>Gunneridae</taxon>
        <taxon>Pentapetalae</taxon>
        <taxon>rosids</taxon>
        <taxon>malvids</taxon>
        <taxon>Brassicales</taxon>
        <taxon>Brassicaceae</taxon>
        <taxon>Camelineae</taxon>
        <taxon>Arabidopsis</taxon>
    </lineage>
</organism>
<proteinExistence type="predicted"/>
<feature type="compositionally biased region" description="Basic and acidic residues" evidence="1">
    <location>
        <begin position="108"/>
        <end position="121"/>
    </location>
</feature>
<accession>A0A7G2EB36</accession>
<dbReference type="PANTHER" id="PTHR35114">
    <property type="entry name" value="CYTOCHROME OXIDASE COMPLEX ASSEMBLY PROTEIN"/>
    <property type="match status" value="1"/>
</dbReference>
<protein>
    <submittedName>
        <fullName evidence="2">(thale cress) hypothetical protein</fullName>
    </submittedName>
</protein>